<accession>A0AAE1BLT0</accession>
<sequence length="99" mass="10445">MCSSSSSNILATVSISCGGSTVWVCNAPPTNSVSRPPLTQSECQSSVSGLAARGNCTKAGTLFLHIVLESPSPESNKRRWIKGTTNRNLYNTTRVAEGN</sequence>
<dbReference type="AlphaFoldDB" id="A0AAE1BLT0"/>
<proteinExistence type="predicted"/>
<evidence type="ECO:0000313" key="2">
    <source>
        <dbReference type="Proteomes" id="UP001286313"/>
    </source>
</evidence>
<dbReference type="Proteomes" id="UP001286313">
    <property type="component" value="Unassembled WGS sequence"/>
</dbReference>
<evidence type="ECO:0000313" key="1">
    <source>
        <dbReference type="EMBL" id="KAK3852422.1"/>
    </source>
</evidence>
<organism evidence="1 2">
    <name type="scientific">Petrolisthes cinctipes</name>
    <name type="common">Flat porcelain crab</name>
    <dbReference type="NCBI Taxonomy" id="88211"/>
    <lineage>
        <taxon>Eukaryota</taxon>
        <taxon>Metazoa</taxon>
        <taxon>Ecdysozoa</taxon>
        <taxon>Arthropoda</taxon>
        <taxon>Crustacea</taxon>
        <taxon>Multicrustacea</taxon>
        <taxon>Malacostraca</taxon>
        <taxon>Eumalacostraca</taxon>
        <taxon>Eucarida</taxon>
        <taxon>Decapoda</taxon>
        <taxon>Pleocyemata</taxon>
        <taxon>Anomura</taxon>
        <taxon>Galatheoidea</taxon>
        <taxon>Porcellanidae</taxon>
        <taxon>Petrolisthes</taxon>
    </lineage>
</organism>
<keyword evidence="2" id="KW-1185">Reference proteome</keyword>
<dbReference type="EMBL" id="JAWQEG010007423">
    <property type="protein sequence ID" value="KAK3852422.1"/>
    <property type="molecule type" value="Genomic_DNA"/>
</dbReference>
<comment type="caution">
    <text evidence="1">The sequence shown here is derived from an EMBL/GenBank/DDBJ whole genome shotgun (WGS) entry which is preliminary data.</text>
</comment>
<reference evidence="1" key="1">
    <citation type="submission" date="2023-10" db="EMBL/GenBank/DDBJ databases">
        <title>Genome assemblies of two species of porcelain crab, Petrolisthes cinctipes and Petrolisthes manimaculis (Anomura: Porcellanidae).</title>
        <authorList>
            <person name="Angst P."/>
        </authorList>
    </citation>
    <scope>NUCLEOTIDE SEQUENCE</scope>
    <source>
        <strain evidence="1">PB745_01</strain>
        <tissue evidence="1">Gill</tissue>
    </source>
</reference>
<protein>
    <submittedName>
        <fullName evidence="1">Uncharacterized protein</fullName>
    </submittedName>
</protein>
<name>A0AAE1BLT0_PETCI</name>
<gene>
    <name evidence="1" type="ORF">Pcinc_040989</name>
</gene>